<reference evidence="10" key="1">
    <citation type="submission" date="2016-10" db="EMBL/GenBank/DDBJ databases">
        <authorList>
            <person name="Varghese N."/>
            <person name="Submissions S."/>
        </authorList>
    </citation>
    <scope>NUCLEOTIDE SEQUENCE [LARGE SCALE GENOMIC DNA]</scope>
    <source>
        <strain evidence="10">CGMCC 1.3431</strain>
    </source>
</reference>
<evidence type="ECO:0000256" key="3">
    <source>
        <dbReference type="ARBA" id="ARBA00022692"/>
    </source>
</evidence>
<feature type="transmembrane region" description="Helical" evidence="6">
    <location>
        <begin position="332"/>
        <end position="354"/>
    </location>
</feature>
<dbReference type="RefSeq" id="WP_090649612.1">
    <property type="nucleotide sequence ID" value="NZ_CBCRYE010000003.1"/>
</dbReference>
<keyword evidence="4 6" id="KW-1133">Transmembrane helix</keyword>
<evidence type="ECO:0000256" key="6">
    <source>
        <dbReference type="SAM" id="Phobius"/>
    </source>
</evidence>
<gene>
    <name evidence="9" type="ORF">SAMN02927928_2974</name>
</gene>
<sequence length="815" mass="89321">MLRSAFTAFFRSFIRHPLYALLNLLGLSFGIAVFITLSLFYRFETSYENWSPERPHIYEMGTRYHFPGMTEDVFMSAMGGLTEEIKTAYPQIESTRDWSNPVIVHKGAEVYNEQIELVDGNFLTFFGVPMLYGDAATALADPSKVVLSVSMARKYFGTVNAVGRIMTLNDEEGLKTYTVSAIIADLPKNTDTKLDMLRLLTPQRTAMEPYTWHNWGSGQLEAYFRFKTPADASAFARQLPAFTDRQIGQKFGTDVTPHKILELVLVPWADKHLIDPKLKAAIISLGVVGIVALVLALINYVNLATARAGLRAREVAVRKTLGAPPATLRLQFLVEALLTMLLAFLVALSLVELSLPLINSAGGLFLKLDYQTDITWLLSVLGIVLAAGLLAALYPAFALAAFKPAQVLASSRTPGGGRMAGFLRVGLAMVQFAAVAVAFVLIMGFMLQIQHIQNADIGFQRDNLMIVQSIRDNAVSQAQRESFIAAARTLPGVSHAAIANAIPGDQSTSNSSNIVRPGQVDSPTLSPTVNWSIVGEDYFQLLGAKVLVGRVFDAQRGEDQKWADDGAGDKSRVYSVVISRRAAKDMGFASPQAALNQPARFNDHQVRIIGVVEDMRFYNPNQPIPPKLYLFDVHASYAVVGMVRYQGLSEPKMREQLRKLWRQIAPDVPFDVTSAADNLDTYYKPERDRTHLFTIGAGIAALIGCIGLYGMAAFNTGRRVREIGVRKVLGASAGQVVGLLLVQFLLPVALASLIAWPLGWLALQRWLMQFDDAIAMPLWIFPVASVVALLIALVTVAGVAFGAARTEPGKALRHE</sequence>
<dbReference type="Pfam" id="PF12704">
    <property type="entry name" value="MacB_PCD"/>
    <property type="match status" value="2"/>
</dbReference>
<dbReference type="EMBL" id="FMTS01000005">
    <property type="protein sequence ID" value="SCW72716.1"/>
    <property type="molecule type" value="Genomic_DNA"/>
</dbReference>
<dbReference type="Proteomes" id="UP000199150">
    <property type="component" value="Unassembled WGS sequence"/>
</dbReference>
<evidence type="ECO:0000256" key="2">
    <source>
        <dbReference type="ARBA" id="ARBA00022475"/>
    </source>
</evidence>
<feature type="transmembrane region" description="Helical" evidence="6">
    <location>
        <begin position="736"/>
        <end position="758"/>
    </location>
</feature>
<dbReference type="InterPro" id="IPR025857">
    <property type="entry name" value="MacB_PCD"/>
</dbReference>
<dbReference type="PANTHER" id="PTHR30572">
    <property type="entry name" value="MEMBRANE COMPONENT OF TRANSPORTER-RELATED"/>
    <property type="match status" value="1"/>
</dbReference>
<dbReference type="OrthoDB" id="9770036at2"/>
<evidence type="ECO:0000313" key="10">
    <source>
        <dbReference type="Proteomes" id="UP000199150"/>
    </source>
</evidence>
<feature type="transmembrane region" description="Helical" evidence="6">
    <location>
        <begin position="21"/>
        <end position="41"/>
    </location>
</feature>
<comment type="subcellular location">
    <subcellularLocation>
        <location evidence="1">Cell membrane</location>
        <topology evidence="1">Multi-pass membrane protein</topology>
    </subcellularLocation>
</comment>
<keyword evidence="5 6" id="KW-0472">Membrane</keyword>
<protein>
    <submittedName>
        <fullName evidence="9">Putative ABC transport system permease protein</fullName>
    </submittedName>
</protein>
<dbReference type="AlphaFoldDB" id="A0A1G4SUG5"/>
<evidence type="ECO:0000259" key="7">
    <source>
        <dbReference type="Pfam" id="PF02687"/>
    </source>
</evidence>
<feature type="transmembrane region" description="Helical" evidence="6">
    <location>
        <begin position="374"/>
        <end position="402"/>
    </location>
</feature>
<feature type="domain" description="MacB-like periplasmic core" evidence="8">
    <location>
        <begin position="21"/>
        <end position="240"/>
    </location>
</feature>
<dbReference type="InterPro" id="IPR003838">
    <property type="entry name" value="ABC3_permease_C"/>
</dbReference>
<organism evidence="9 10">
    <name type="scientific">Asticcacaulis taihuensis</name>
    <dbReference type="NCBI Taxonomy" id="260084"/>
    <lineage>
        <taxon>Bacteria</taxon>
        <taxon>Pseudomonadati</taxon>
        <taxon>Pseudomonadota</taxon>
        <taxon>Alphaproteobacteria</taxon>
        <taxon>Caulobacterales</taxon>
        <taxon>Caulobacteraceae</taxon>
        <taxon>Asticcacaulis</taxon>
    </lineage>
</organism>
<feature type="transmembrane region" description="Helical" evidence="6">
    <location>
        <begin position="778"/>
        <end position="804"/>
    </location>
</feature>
<keyword evidence="2" id="KW-1003">Cell membrane</keyword>
<keyword evidence="3 6" id="KW-0812">Transmembrane</keyword>
<evidence type="ECO:0000259" key="8">
    <source>
        <dbReference type="Pfam" id="PF12704"/>
    </source>
</evidence>
<evidence type="ECO:0000313" key="9">
    <source>
        <dbReference type="EMBL" id="SCW72716.1"/>
    </source>
</evidence>
<feature type="domain" description="MacB-like periplasmic core" evidence="8">
    <location>
        <begin position="434"/>
        <end position="616"/>
    </location>
</feature>
<evidence type="ECO:0000256" key="5">
    <source>
        <dbReference type="ARBA" id="ARBA00023136"/>
    </source>
</evidence>
<dbReference type="GO" id="GO:0005886">
    <property type="term" value="C:plasma membrane"/>
    <property type="evidence" value="ECO:0007669"/>
    <property type="project" value="UniProtKB-SubCell"/>
</dbReference>
<dbReference type="InterPro" id="IPR050250">
    <property type="entry name" value="Macrolide_Exporter_MacB"/>
</dbReference>
<evidence type="ECO:0000256" key="1">
    <source>
        <dbReference type="ARBA" id="ARBA00004651"/>
    </source>
</evidence>
<dbReference type="STRING" id="260084.SAMN02927928_2974"/>
<feature type="transmembrane region" description="Helical" evidence="6">
    <location>
        <begin position="692"/>
        <end position="715"/>
    </location>
</feature>
<dbReference type="Pfam" id="PF02687">
    <property type="entry name" value="FtsX"/>
    <property type="match status" value="2"/>
</dbReference>
<feature type="transmembrane region" description="Helical" evidence="6">
    <location>
        <begin position="280"/>
        <end position="303"/>
    </location>
</feature>
<feature type="domain" description="ABC3 transporter permease C-terminal" evidence="7">
    <location>
        <begin position="287"/>
        <end position="400"/>
    </location>
</feature>
<accession>A0A1G4SUG5</accession>
<feature type="transmembrane region" description="Helical" evidence="6">
    <location>
        <begin position="422"/>
        <end position="447"/>
    </location>
</feature>
<keyword evidence="10" id="KW-1185">Reference proteome</keyword>
<name>A0A1G4SUG5_9CAUL</name>
<dbReference type="GO" id="GO:0022857">
    <property type="term" value="F:transmembrane transporter activity"/>
    <property type="evidence" value="ECO:0007669"/>
    <property type="project" value="TreeGrafter"/>
</dbReference>
<proteinExistence type="predicted"/>
<dbReference type="PANTHER" id="PTHR30572:SF18">
    <property type="entry name" value="ABC-TYPE MACROLIDE FAMILY EXPORT SYSTEM PERMEASE COMPONENT 2"/>
    <property type="match status" value="1"/>
</dbReference>
<evidence type="ECO:0000256" key="4">
    <source>
        <dbReference type="ARBA" id="ARBA00022989"/>
    </source>
</evidence>
<feature type="domain" description="ABC3 transporter permease C-terminal" evidence="7">
    <location>
        <begin position="697"/>
        <end position="808"/>
    </location>
</feature>